<dbReference type="GeneID" id="68293029"/>
<evidence type="ECO:0000313" key="1">
    <source>
        <dbReference type="EMBL" id="GIZ44250.1"/>
    </source>
</evidence>
<organism evidence="1 2">
    <name type="scientific">Cercospora kikuchii</name>
    <dbReference type="NCBI Taxonomy" id="84275"/>
    <lineage>
        <taxon>Eukaryota</taxon>
        <taxon>Fungi</taxon>
        <taxon>Dikarya</taxon>
        <taxon>Ascomycota</taxon>
        <taxon>Pezizomycotina</taxon>
        <taxon>Dothideomycetes</taxon>
        <taxon>Dothideomycetidae</taxon>
        <taxon>Mycosphaerellales</taxon>
        <taxon>Mycosphaerellaceae</taxon>
        <taxon>Cercospora</taxon>
    </lineage>
</organism>
<reference evidence="1 2" key="1">
    <citation type="submission" date="2021-01" db="EMBL/GenBank/DDBJ databases">
        <title>Cercospora kikuchii MAFF 305040 whole genome shotgun sequence.</title>
        <authorList>
            <person name="Kashiwa T."/>
            <person name="Suzuki T."/>
        </authorList>
    </citation>
    <scope>NUCLEOTIDE SEQUENCE [LARGE SCALE GENOMIC DNA]</scope>
    <source>
        <strain evidence="1 2">MAFF 305040</strain>
    </source>
</reference>
<keyword evidence="2" id="KW-1185">Reference proteome</keyword>
<evidence type="ECO:0000313" key="2">
    <source>
        <dbReference type="Proteomes" id="UP000825890"/>
    </source>
</evidence>
<proteinExistence type="predicted"/>
<protein>
    <recommendedName>
        <fullName evidence="3">F-box domain-containing protein</fullName>
    </recommendedName>
</protein>
<gene>
    <name evidence="1" type="ORF">CKM354_000745400</name>
</gene>
<sequence>MALNRLLGLKTPSAPHYDKYWGLNTYQNTQRTTLLQDLERKGFTFRADVRKAELVEVQQRLDRGLLHYEDKRITNAQLSSFIQNRQLSKPVASTRKAMISVLLGADEALHFDKFVDLPPELRERIYQFHISSLPERLFCPTQPPITRTCKLFRKEALPIFHRLTTFEFRFYFVNDQYHRGDDISKAVLRPCFQTTQFLNTMRTRDAAPVRLDSILTYVMEGSMRDMLLSSGDVMAWCSLEMDRTLQMVDFDGRSMRRGKDLLAIMKHKYDDLDSSRSREDTFSLDDLYSLREALEVSVFSAYRKFEPR</sequence>
<dbReference type="EMBL" id="BOLY01000004">
    <property type="protein sequence ID" value="GIZ44250.1"/>
    <property type="molecule type" value="Genomic_DNA"/>
</dbReference>
<accession>A0A9P3FJ46</accession>
<dbReference type="OrthoDB" id="62952at2759"/>
<comment type="caution">
    <text evidence="1">The sequence shown here is derived from an EMBL/GenBank/DDBJ whole genome shotgun (WGS) entry which is preliminary data.</text>
</comment>
<evidence type="ECO:0008006" key="3">
    <source>
        <dbReference type="Google" id="ProtNLM"/>
    </source>
</evidence>
<dbReference type="RefSeq" id="XP_044658737.1">
    <property type="nucleotide sequence ID" value="XM_044802802.1"/>
</dbReference>
<dbReference type="Proteomes" id="UP000825890">
    <property type="component" value="Unassembled WGS sequence"/>
</dbReference>
<name>A0A9P3FJ46_9PEZI</name>
<dbReference type="AlphaFoldDB" id="A0A9P3FJ46"/>